<reference evidence="2 3" key="1">
    <citation type="submission" date="2019-03" db="EMBL/GenBank/DDBJ databases">
        <title>First draft genome of Liparis tanakae, snailfish: a comprehensive survey of snailfish specific genes.</title>
        <authorList>
            <person name="Kim W."/>
            <person name="Song I."/>
            <person name="Jeong J.-H."/>
            <person name="Kim D."/>
            <person name="Kim S."/>
            <person name="Ryu S."/>
            <person name="Song J.Y."/>
            <person name="Lee S.K."/>
        </authorList>
    </citation>
    <scope>NUCLEOTIDE SEQUENCE [LARGE SCALE GENOMIC DNA]</scope>
    <source>
        <tissue evidence="2">Muscle</tissue>
    </source>
</reference>
<feature type="region of interest" description="Disordered" evidence="1">
    <location>
        <begin position="135"/>
        <end position="161"/>
    </location>
</feature>
<dbReference type="AlphaFoldDB" id="A0A4Z2GHP9"/>
<proteinExistence type="predicted"/>
<evidence type="ECO:0000313" key="3">
    <source>
        <dbReference type="Proteomes" id="UP000314294"/>
    </source>
</evidence>
<organism evidence="2 3">
    <name type="scientific">Liparis tanakae</name>
    <name type="common">Tanaka's snailfish</name>
    <dbReference type="NCBI Taxonomy" id="230148"/>
    <lineage>
        <taxon>Eukaryota</taxon>
        <taxon>Metazoa</taxon>
        <taxon>Chordata</taxon>
        <taxon>Craniata</taxon>
        <taxon>Vertebrata</taxon>
        <taxon>Euteleostomi</taxon>
        <taxon>Actinopterygii</taxon>
        <taxon>Neopterygii</taxon>
        <taxon>Teleostei</taxon>
        <taxon>Neoteleostei</taxon>
        <taxon>Acanthomorphata</taxon>
        <taxon>Eupercaria</taxon>
        <taxon>Perciformes</taxon>
        <taxon>Cottioidei</taxon>
        <taxon>Cottales</taxon>
        <taxon>Liparidae</taxon>
        <taxon>Liparis</taxon>
    </lineage>
</organism>
<name>A0A4Z2GHP9_9TELE</name>
<evidence type="ECO:0000313" key="2">
    <source>
        <dbReference type="EMBL" id="TNN52685.1"/>
    </source>
</evidence>
<gene>
    <name evidence="2" type="ORF">EYF80_037136</name>
</gene>
<feature type="compositionally biased region" description="Basic and acidic residues" evidence="1">
    <location>
        <begin position="135"/>
        <end position="145"/>
    </location>
</feature>
<sequence>MGTGGLSRVLRRTPALPVPVSCGRERPWTSSQRFSMAVHAMALRARQSYPVHNPPLPPLPSYPLYFLSRSCVTFSSISSIRDTVRAMRGHGRSRPADPDTYADALQRSTMCPDSCCAADRCPVQAGRPLLVENVQRLKREERKTSSSEPAPSADEKAQRDG</sequence>
<accession>A0A4Z2GHP9</accession>
<evidence type="ECO:0000256" key="1">
    <source>
        <dbReference type="SAM" id="MobiDB-lite"/>
    </source>
</evidence>
<protein>
    <submittedName>
        <fullName evidence="2">Uncharacterized protein</fullName>
    </submittedName>
</protein>
<dbReference type="EMBL" id="SRLO01000539">
    <property type="protein sequence ID" value="TNN52685.1"/>
    <property type="molecule type" value="Genomic_DNA"/>
</dbReference>
<keyword evidence="3" id="KW-1185">Reference proteome</keyword>
<comment type="caution">
    <text evidence="2">The sequence shown here is derived from an EMBL/GenBank/DDBJ whole genome shotgun (WGS) entry which is preliminary data.</text>
</comment>
<dbReference type="Proteomes" id="UP000314294">
    <property type="component" value="Unassembled WGS sequence"/>
</dbReference>